<name>A0A7W9BJ08_9RHOB</name>
<dbReference type="Proteomes" id="UP000535415">
    <property type="component" value="Unassembled WGS sequence"/>
</dbReference>
<reference evidence="2 3" key="1">
    <citation type="submission" date="2020-08" db="EMBL/GenBank/DDBJ databases">
        <title>Genomic Encyclopedia of Type Strains, Phase IV (KMG-IV): sequencing the most valuable type-strain genomes for metagenomic binning, comparative biology and taxonomic classification.</title>
        <authorList>
            <person name="Goeker M."/>
        </authorList>
    </citation>
    <scope>NUCLEOTIDE SEQUENCE [LARGE SCALE GENOMIC DNA]</scope>
    <source>
        <strain evidence="2 3">DSM 101064</strain>
    </source>
</reference>
<evidence type="ECO:0000313" key="3">
    <source>
        <dbReference type="Proteomes" id="UP000535415"/>
    </source>
</evidence>
<protein>
    <submittedName>
        <fullName evidence="2">Lipopolysaccharide export system protein LptC</fullName>
    </submittedName>
</protein>
<keyword evidence="1" id="KW-1133">Transmembrane helix</keyword>
<evidence type="ECO:0000313" key="2">
    <source>
        <dbReference type="EMBL" id="MBB5721386.1"/>
    </source>
</evidence>
<feature type="transmembrane region" description="Helical" evidence="1">
    <location>
        <begin position="12"/>
        <end position="34"/>
    </location>
</feature>
<organism evidence="2 3">
    <name type="scientific">Yoonia ponticola</name>
    <dbReference type="NCBI Taxonomy" id="1524255"/>
    <lineage>
        <taxon>Bacteria</taxon>
        <taxon>Pseudomonadati</taxon>
        <taxon>Pseudomonadota</taxon>
        <taxon>Alphaproteobacteria</taxon>
        <taxon>Rhodobacterales</taxon>
        <taxon>Paracoccaceae</taxon>
        <taxon>Yoonia</taxon>
    </lineage>
</organism>
<keyword evidence="3" id="KW-1185">Reference proteome</keyword>
<dbReference type="EMBL" id="JACIJM010000002">
    <property type="protein sequence ID" value="MBB5721386.1"/>
    <property type="molecule type" value="Genomic_DNA"/>
</dbReference>
<dbReference type="AlphaFoldDB" id="A0A7W9BJ08"/>
<proteinExistence type="predicted"/>
<comment type="caution">
    <text evidence="2">The sequence shown here is derived from an EMBL/GenBank/DDBJ whole genome shotgun (WGS) entry which is preliminary data.</text>
</comment>
<sequence length="202" mass="21744">MATYNNFHTWFVGWVKIILPLIAIALLSTLFLFARTSTDEPDIPIAQIEELAREQQITAPQFSSVTDDGSVIAVSARTAKPDMENDDTLLVADLVIDVDSADGTTMNVTSGMSILNSKAQTARLNGLSRVTTSSGYTMETVGLTANLLTGEIVSDGDLEIQAPFGELSAGKVRIMISKDGTGQQMLFTQGVRLLYTPEPTQP</sequence>
<accession>A0A7W9BJ08</accession>
<gene>
    <name evidence="2" type="ORF">FHS72_000993</name>
</gene>
<keyword evidence="1" id="KW-0472">Membrane</keyword>
<dbReference type="RefSeq" id="WP_183526426.1">
    <property type="nucleotide sequence ID" value="NZ_JACIJM010000002.1"/>
</dbReference>
<keyword evidence="1" id="KW-0812">Transmembrane</keyword>
<evidence type="ECO:0000256" key="1">
    <source>
        <dbReference type="SAM" id="Phobius"/>
    </source>
</evidence>